<dbReference type="EMBL" id="RCHU01000132">
    <property type="protein sequence ID" value="TKS13824.1"/>
    <property type="molecule type" value="Genomic_DNA"/>
</dbReference>
<keyword evidence="2 4" id="KW-0808">Transferase</keyword>
<gene>
    <name evidence="4" type="ORF">D5086_0000050560</name>
</gene>
<evidence type="ECO:0000256" key="1">
    <source>
        <dbReference type="ARBA" id="ARBA00009861"/>
    </source>
</evidence>
<dbReference type="Gene3D" id="3.30.559.10">
    <property type="entry name" value="Chloramphenicol acetyltransferase-like domain"/>
    <property type="match status" value="1"/>
</dbReference>
<dbReference type="AlphaFoldDB" id="A0A4U5QS74"/>
<dbReference type="InterPro" id="IPR023213">
    <property type="entry name" value="CAT-like_dom_sf"/>
</dbReference>
<comment type="similarity">
    <text evidence="1">Belongs to the plant acyltransferase family.</text>
</comment>
<reference evidence="4" key="1">
    <citation type="submission" date="2018-10" db="EMBL/GenBank/DDBJ databases">
        <title>Population genomic analysis revealed the cold adaptation of white poplar.</title>
        <authorList>
            <person name="Liu Y.-J."/>
        </authorList>
    </citation>
    <scope>NUCLEOTIDE SEQUENCE [LARGE SCALE GENOMIC DNA]</scope>
    <source>
        <strain evidence="4">PAL-ZL1</strain>
    </source>
</reference>
<sequence length="132" mass="15155">MEVQITSRKLIKPSVHTPPHLQILKLSILDQYPYYVPNIFYYTNANHEIESINTQKLVEQLEKSLLEVLTLFYPLAGRFIKDKLIVDCNDDGVEFLEAKADGDLTQILQQEPKPYELLRRLVPSLAESATSP</sequence>
<dbReference type="PANTHER" id="PTHR31623">
    <property type="entry name" value="F21J9.9"/>
    <property type="match status" value="1"/>
</dbReference>
<accession>A0A4U5QS74</accession>
<comment type="caution">
    <text evidence="4">The sequence shown here is derived from an EMBL/GenBank/DDBJ whole genome shotgun (WGS) entry which is preliminary data.</text>
</comment>
<dbReference type="GO" id="GO:0016746">
    <property type="term" value="F:acyltransferase activity"/>
    <property type="evidence" value="ECO:0007669"/>
    <property type="project" value="UniProtKB-KW"/>
</dbReference>
<evidence type="ECO:0000256" key="2">
    <source>
        <dbReference type="ARBA" id="ARBA00022679"/>
    </source>
</evidence>
<dbReference type="PANTHER" id="PTHR31623:SF83">
    <property type="entry name" value="ACETYL-COA-BENZYLALCOHOL ACETYLTRANSFERASE-LIKE"/>
    <property type="match status" value="1"/>
</dbReference>
<dbReference type="Pfam" id="PF02458">
    <property type="entry name" value="Transferase"/>
    <property type="match status" value="1"/>
</dbReference>
<proteinExistence type="inferred from homology"/>
<keyword evidence="3" id="KW-0012">Acyltransferase</keyword>
<organism evidence="4">
    <name type="scientific">Populus alba</name>
    <name type="common">White poplar</name>
    <dbReference type="NCBI Taxonomy" id="43335"/>
    <lineage>
        <taxon>Eukaryota</taxon>
        <taxon>Viridiplantae</taxon>
        <taxon>Streptophyta</taxon>
        <taxon>Embryophyta</taxon>
        <taxon>Tracheophyta</taxon>
        <taxon>Spermatophyta</taxon>
        <taxon>Magnoliopsida</taxon>
        <taxon>eudicotyledons</taxon>
        <taxon>Gunneridae</taxon>
        <taxon>Pentapetalae</taxon>
        <taxon>rosids</taxon>
        <taxon>fabids</taxon>
        <taxon>Malpighiales</taxon>
        <taxon>Salicaceae</taxon>
        <taxon>Saliceae</taxon>
        <taxon>Populus</taxon>
    </lineage>
</organism>
<evidence type="ECO:0000313" key="4">
    <source>
        <dbReference type="EMBL" id="TKS13824.1"/>
    </source>
</evidence>
<dbReference type="STRING" id="43335.A0A4U5QS74"/>
<protein>
    <submittedName>
        <fullName evidence="4">Acetyl-CoA-benzylalcohol acetyltransferase-like</fullName>
    </submittedName>
</protein>
<name>A0A4U5QS74_POPAL</name>
<evidence type="ECO:0000256" key="3">
    <source>
        <dbReference type="ARBA" id="ARBA00023315"/>
    </source>
</evidence>